<name>A0ABX2ZYT3_9BACI</name>
<dbReference type="PANTHER" id="PTHR12677:SF55">
    <property type="entry name" value="UNDECAPRENYL PHOSPHATE TRANSPORTER SAOUHSC_00901-RELATED"/>
    <property type="match status" value="1"/>
</dbReference>
<protein>
    <recommendedName>
        <fullName evidence="6">TVP38/TMEM64 family membrane protein</fullName>
    </recommendedName>
</protein>
<dbReference type="PANTHER" id="PTHR12677">
    <property type="entry name" value="GOLGI APPARATUS MEMBRANE PROTEIN TVP38-RELATED"/>
    <property type="match status" value="1"/>
</dbReference>
<keyword evidence="9" id="KW-1185">Reference proteome</keyword>
<comment type="caution">
    <text evidence="8">The sequence shown here is derived from an EMBL/GenBank/DDBJ whole genome shotgun (WGS) entry which is preliminary data.</text>
</comment>
<comment type="subcellular location">
    <subcellularLocation>
        <location evidence="1 6">Cell membrane</location>
        <topology evidence="1 6">Multi-pass membrane protein</topology>
    </subcellularLocation>
</comment>
<keyword evidence="5 6" id="KW-0472">Membrane</keyword>
<sequence length="189" mass="21471">MTLSAIEHFLNTYKDYAVILSILINVLISIVGIIPAWFLTAINIKLFGFTGGFLVSFIGELVGTFVSFVLYRKGLQKRFISNSTKFKGLNRLLSLEGKEAFYGVLFLRFIPFIPSSLITLFAAFGKITWSSFMLASLFGKLPVILFESYSVNQVLEFTLFGKVILGLLIIILLIYFYRKRFTVFVKNKI</sequence>
<dbReference type="Proteomes" id="UP000094580">
    <property type="component" value="Unassembled WGS sequence"/>
</dbReference>
<evidence type="ECO:0000256" key="3">
    <source>
        <dbReference type="ARBA" id="ARBA00022692"/>
    </source>
</evidence>
<evidence type="ECO:0000259" key="7">
    <source>
        <dbReference type="Pfam" id="PF09335"/>
    </source>
</evidence>
<feature type="transmembrane region" description="Helical" evidence="6">
    <location>
        <begin position="16"/>
        <end position="39"/>
    </location>
</feature>
<evidence type="ECO:0000313" key="8">
    <source>
        <dbReference type="EMBL" id="ODG92208.1"/>
    </source>
</evidence>
<evidence type="ECO:0000256" key="4">
    <source>
        <dbReference type="ARBA" id="ARBA00022989"/>
    </source>
</evidence>
<keyword evidence="3 6" id="KW-0812">Transmembrane</keyword>
<accession>A0ABX2ZYT3</accession>
<evidence type="ECO:0000256" key="5">
    <source>
        <dbReference type="ARBA" id="ARBA00023136"/>
    </source>
</evidence>
<comment type="caution">
    <text evidence="6">Lacks conserved residue(s) required for the propagation of feature annotation.</text>
</comment>
<keyword evidence="4 6" id="KW-1133">Transmembrane helix</keyword>
<evidence type="ECO:0000256" key="2">
    <source>
        <dbReference type="ARBA" id="ARBA00022475"/>
    </source>
</evidence>
<dbReference type="InterPro" id="IPR015414">
    <property type="entry name" value="TMEM64"/>
</dbReference>
<dbReference type="EMBL" id="MDKC01000010">
    <property type="protein sequence ID" value="ODG92208.1"/>
    <property type="molecule type" value="Genomic_DNA"/>
</dbReference>
<gene>
    <name evidence="8" type="ORF">BED47_20695</name>
</gene>
<feature type="transmembrane region" description="Helical" evidence="6">
    <location>
        <begin position="100"/>
        <end position="124"/>
    </location>
</feature>
<reference evidence="8 9" key="1">
    <citation type="submission" date="2016-07" db="EMBL/GenBank/DDBJ databases">
        <authorList>
            <person name="Townsley L."/>
            <person name="Shank E.A."/>
        </authorList>
    </citation>
    <scope>NUCLEOTIDE SEQUENCE [LARGE SCALE GENOMIC DNA]</scope>
    <source>
        <strain evidence="8 9">CH01</strain>
    </source>
</reference>
<dbReference type="Pfam" id="PF09335">
    <property type="entry name" value="VTT_dom"/>
    <property type="match status" value="1"/>
</dbReference>
<proteinExistence type="inferred from homology"/>
<evidence type="ECO:0000256" key="6">
    <source>
        <dbReference type="RuleBase" id="RU366058"/>
    </source>
</evidence>
<feature type="transmembrane region" description="Helical" evidence="6">
    <location>
        <begin position="46"/>
        <end position="71"/>
    </location>
</feature>
<comment type="similarity">
    <text evidence="6">Belongs to the TVP38/TMEM64 family.</text>
</comment>
<organism evidence="8 9">
    <name type="scientific">Gottfriedia luciferensis</name>
    <dbReference type="NCBI Taxonomy" id="178774"/>
    <lineage>
        <taxon>Bacteria</taxon>
        <taxon>Bacillati</taxon>
        <taxon>Bacillota</taxon>
        <taxon>Bacilli</taxon>
        <taxon>Bacillales</taxon>
        <taxon>Bacillaceae</taxon>
        <taxon>Gottfriedia</taxon>
    </lineage>
</organism>
<evidence type="ECO:0000313" key="9">
    <source>
        <dbReference type="Proteomes" id="UP000094580"/>
    </source>
</evidence>
<feature type="domain" description="VTT" evidence="7">
    <location>
        <begin position="34"/>
        <end position="152"/>
    </location>
</feature>
<dbReference type="RefSeq" id="WP_069033493.1">
    <property type="nucleotide sequence ID" value="NZ_MDKC01000010.1"/>
</dbReference>
<feature type="transmembrane region" description="Helical" evidence="6">
    <location>
        <begin position="157"/>
        <end position="177"/>
    </location>
</feature>
<evidence type="ECO:0000256" key="1">
    <source>
        <dbReference type="ARBA" id="ARBA00004651"/>
    </source>
</evidence>
<dbReference type="InterPro" id="IPR032816">
    <property type="entry name" value="VTT_dom"/>
</dbReference>
<keyword evidence="2 6" id="KW-1003">Cell membrane</keyword>